<evidence type="ECO:0000313" key="3">
    <source>
        <dbReference type="EMBL" id="PIK56487.1"/>
    </source>
</evidence>
<organism evidence="3 4">
    <name type="scientific">Stichopus japonicus</name>
    <name type="common">Sea cucumber</name>
    <dbReference type="NCBI Taxonomy" id="307972"/>
    <lineage>
        <taxon>Eukaryota</taxon>
        <taxon>Metazoa</taxon>
        <taxon>Echinodermata</taxon>
        <taxon>Eleutherozoa</taxon>
        <taxon>Echinozoa</taxon>
        <taxon>Holothuroidea</taxon>
        <taxon>Aspidochirotacea</taxon>
        <taxon>Aspidochirotida</taxon>
        <taxon>Stichopodidae</taxon>
        <taxon>Apostichopus</taxon>
    </lineage>
</organism>
<evidence type="ECO:0000259" key="2">
    <source>
        <dbReference type="Pfam" id="PF11822"/>
    </source>
</evidence>
<dbReference type="InterPro" id="IPR045902">
    <property type="entry name" value="SANBR-like"/>
</dbReference>
<evidence type="ECO:0000256" key="1">
    <source>
        <dbReference type="SAM" id="MobiDB-lite"/>
    </source>
</evidence>
<dbReference type="AlphaFoldDB" id="A0A2G8L899"/>
<feature type="compositionally biased region" description="Polar residues" evidence="1">
    <location>
        <begin position="61"/>
        <end position="71"/>
    </location>
</feature>
<dbReference type="PANTHER" id="PTHR20946">
    <property type="entry name" value="SANT AND BTB DOMAIN REGULATOR OF CLASS SWITCH RECOMBINATION"/>
    <property type="match status" value="1"/>
</dbReference>
<dbReference type="PANTHER" id="PTHR20946:SF0">
    <property type="entry name" value="SANT AND BTB DOMAIN REGULATOR OF CLASS SWITCH RECOMBINATION"/>
    <property type="match status" value="1"/>
</dbReference>
<dbReference type="EMBL" id="MRZV01000174">
    <property type="protein sequence ID" value="PIK56487.1"/>
    <property type="molecule type" value="Genomic_DNA"/>
</dbReference>
<proteinExistence type="predicted"/>
<feature type="compositionally biased region" description="Basic and acidic residues" evidence="1">
    <location>
        <begin position="498"/>
        <end position="514"/>
    </location>
</feature>
<dbReference type="InterPro" id="IPR001005">
    <property type="entry name" value="SANT/Myb"/>
</dbReference>
<gene>
    <name evidence="3" type="ORF">BSL78_06602</name>
</gene>
<feature type="compositionally biased region" description="Basic residues" evidence="1">
    <location>
        <begin position="533"/>
        <end position="551"/>
    </location>
</feature>
<dbReference type="Proteomes" id="UP000230750">
    <property type="component" value="Unassembled WGS sequence"/>
</dbReference>
<sequence>MKRRENPSRLVAIDLILRTFMNTSGFNEMEPKNWNAISRLIPGSTPQECMRRFEDLKHNTKSFPTKGNPASLSAEGRSALTTTSGSGSNQLQSGSAESGDQSITKEIAESSVSSEDSVNPVQDKKATTSAKSAQQFGKSPNMVIHVCDEAKNVKKDFKCPRDLLVVEMKYFAEYLSNDAQHWEDVDISVHCDVQIFDWLMSYVKRDLPEFKNNTRTIPRRDCIQFCHEHMSHIIATPCNMNCINDRLCTRIAALFTDCEVENIKDKKDKFKSKLFMKKIESLLGAGGTGSTLFRCQHCKLILTKDTMKTVRCLANRVRISKTGSKVYYHGRETTWDVNDHLLRLKKELKSWGSVYWRLWGSVNLLDCAQCKQRFPCSEFLNCSYHPEKANFMYPGLKSSPVGTYSCCDKKTVRFDYLSDNSGCQVTEHVISAHKEDQSEGPTEEGTIYEILQRKKNIICTAAHTQDFTRSGDVNIFNGENSLTGWFEDNIIMSNSRGSKRETNDGIESEMKEFSTDDWESSDDELGDEEHSRSVKSKASFHSKKRTLKKSSKQSSSASSSHTSGSKR</sequence>
<dbReference type="Pfam" id="PF11822">
    <property type="entry name" value="BTB_SANBR"/>
    <property type="match status" value="1"/>
</dbReference>
<feature type="compositionally biased region" description="Polar residues" evidence="1">
    <location>
        <begin position="96"/>
        <end position="120"/>
    </location>
</feature>
<dbReference type="OrthoDB" id="550012at2759"/>
<keyword evidence="4" id="KW-1185">Reference proteome</keyword>
<dbReference type="CDD" id="cd00167">
    <property type="entry name" value="SANT"/>
    <property type="match status" value="1"/>
</dbReference>
<feature type="compositionally biased region" description="Low complexity" evidence="1">
    <location>
        <begin position="80"/>
        <end position="95"/>
    </location>
</feature>
<name>A0A2G8L899_STIJA</name>
<protein>
    <recommendedName>
        <fullName evidence="2">SANT and BTB domain-containing protein</fullName>
    </recommendedName>
</protein>
<evidence type="ECO:0000313" key="4">
    <source>
        <dbReference type="Proteomes" id="UP000230750"/>
    </source>
</evidence>
<feature type="region of interest" description="Disordered" evidence="1">
    <location>
        <begin position="495"/>
        <end position="567"/>
    </location>
</feature>
<reference evidence="3 4" key="1">
    <citation type="journal article" date="2017" name="PLoS Biol.">
        <title>The sea cucumber genome provides insights into morphological evolution and visceral regeneration.</title>
        <authorList>
            <person name="Zhang X."/>
            <person name="Sun L."/>
            <person name="Yuan J."/>
            <person name="Sun Y."/>
            <person name="Gao Y."/>
            <person name="Zhang L."/>
            <person name="Li S."/>
            <person name="Dai H."/>
            <person name="Hamel J.F."/>
            <person name="Liu C."/>
            <person name="Yu Y."/>
            <person name="Liu S."/>
            <person name="Lin W."/>
            <person name="Guo K."/>
            <person name="Jin S."/>
            <person name="Xu P."/>
            <person name="Storey K.B."/>
            <person name="Huan P."/>
            <person name="Zhang T."/>
            <person name="Zhou Y."/>
            <person name="Zhang J."/>
            <person name="Lin C."/>
            <person name="Li X."/>
            <person name="Xing L."/>
            <person name="Huo D."/>
            <person name="Sun M."/>
            <person name="Wang L."/>
            <person name="Mercier A."/>
            <person name="Li F."/>
            <person name="Yang H."/>
            <person name="Xiang J."/>
        </authorList>
    </citation>
    <scope>NUCLEOTIDE SEQUENCE [LARGE SCALE GENOMIC DNA]</scope>
    <source>
        <strain evidence="3">Shaxun</strain>
        <tissue evidence="3">Muscle</tissue>
    </source>
</reference>
<feature type="compositionally biased region" description="Acidic residues" evidence="1">
    <location>
        <begin position="515"/>
        <end position="527"/>
    </location>
</feature>
<dbReference type="STRING" id="307972.A0A2G8L899"/>
<feature type="compositionally biased region" description="Low complexity" evidence="1">
    <location>
        <begin position="552"/>
        <end position="567"/>
    </location>
</feature>
<accession>A0A2G8L899</accession>
<feature type="region of interest" description="Disordered" evidence="1">
    <location>
        <begin position="57"/>
        <end position="134"/>
    </location>
</feature>
<comment type="caution">
    <text evidence="3">The sequence shown here is derived from an EMBL/GenBank/DDBJ whole genome shotgun (WGS) entry which is preliminary data.</text>
</comment>
<feature type="domain" description="SANT and BTB" evidence="2">
    <location>
        <begin position="142"/>
        <end position="213"/>
    </location>
</feature>
<dbReference type="InterPro" id="IPR021777">
    <property type="entry name" value="SANBR_BTB"/>
</dbReference>